<accession>A0ABX1HKJ6</accession>
<comment type="caution">
    <text evidence="3">The sequence shown here is derived from an EMBL/GenBank/DDBJ whole genome shotgun (WGS) entry which is preliminary data.</text>
</comment>
<feature type="domain" description="CHRD" evidence="2">
    <location>
        <begin position="28"/>
        <end position="151"/>
    </location>
</feature>
<organism evidence="3 4">
    <name type="scientific">Hymenobacter artigasi</name>
    <dbReference type="NCBI Taxonomy" id="2719616"/>
    <lineage>
        <taxon>Bacteria</taxon>
        <taxon>Pseudomonadati</taxon>
        <taxon>Bacteroidota</taxon>
        <taxon>Cytophagia</taxon>
        <taxon>Cytophagales</taxon>
        <taxon>Hymenobacteraceae</taxon>
        <taxon>Hymenobacter</taxon>
    </lineage>
</organism>
<dbReference type="Proteomes" id="UP000717634">
    <property type="component" value="Unassembled WGS sequence"/>
</dbReference>
<sequence length="636" mass="65517">MFTKLLRSLAAAALLAAPLVASADHLRPHLLLTARLSGAQEVPAVATSAQGVAAITVNSTRDTIFIQAAFNGLSGPITGVHFHDAPAGVSAPVSVNLLSKLRGNRLSGFLAGADVTPLRIARLVRGLVYLNVHTTANPGGEIRGQVTVESDDALAGVLSGAQEVPAVATTASGLGVFTLSQDQERLKFRVVVNGLSGAITGAHFHIAGPGANAPVALSLLPFLTGNVLEGEISSQGTNPQLTPTLLAALVQGGVYINFHTAANPGGEIRAQVLPERRVLPLDARFDGAQMVPAVITSASAVSVGRLVGTLDTVRVQVAYTGLSGPPLELRFYAANAGVANTPANLAGTVPVIPGAGGNLVGNVITFEITAPTLTPALANLLLNTGINTVLTTAANPNGEIRGQVIRLAREGYSIVLNGAQERPNPVVSNGYGVGFVSIDRDQTNARFAAVWGGLSGPATMGHFHTGTASQSGAVIFNLASYFDNATTPTSLAGYWKSDNAAPFTTARSLDFRNENIYMNLHTAANPGGEIRGQVYRGARNLQVVLATQPAAVLSETFSAAPSPFSSALTLSFDARFSAAGQLRITDLLGRTVATQAVAVRAGANSLPIALPTAAPGMYLLTLEVGETRLTTRIAKE</sequence>
<dbReference type="RefSeq" id="WP_168674212.1">
    <property type="nucleotide sequence ID" value="NZ_JAAVTK010000010.1"/>
</dbReference>
<feature type="chain" id="PRO_5047544172" evidence="1">
    <location>
        <begin position="24"/>
        <end position="636"/>
    </location>
</feature>
<feature type="domain" description="CHRD" evidence="2">
    <location>
        <begin position="154"/>
        <end position="277"/>
    </location>
</feature>
<dbReference type="Pfam" id="PF07452">
    <property type="entry name" value="CHRD"/>
    <property type="match status" value="4"/>
</dbReference>
<reference evidence="3 4" key="1">
    <citation type="submission" date="2020-03" db="EMBL/GenBank/DDBJ databases">
        <title>Genomic Encyclopedia of Type Strains, Phase IV (KMG-V): Genome sequencing to study the core and pangenomes of soil and plant-associated prokaryotes.</title>
        <authorList>
            <person name="Whitman W."/>
        </authorList>
    </citation>
    <scope>NUCLEOTIDE SEQUENCE [LARGE SCALE GENOMIC DNA]</scope>
    <source>
        <strain evidence="3 4">1B</strain>
    </source>
</reference>
<evidence type="ECO:0000259" key="2">
    <source>
        <dbReference type="PROSITE" id="PS50933"/>
    </source>
</evidence>
<dbReference type="InterPro" id="IPR052278">
    <property type="entry name" value="Chordin-like_regulators"/>
</dbReference>
<dbReference type="PROSITE" id="PS50933">
    <property type="entry name" value="CHRD"/>
    <property type="match status" value="3"/>
</dbReference>
<dbReference type="SMART" id="SM00754">
    <property type="entry name" value="CHRD"/>
    <property type="match status" value="4"/>
</dbReference>
<feature type="domain" description="CHRD" evidence="2">
    <location>
        <begin position="408"/>
        <end position="539"/>
    </location>
</feature>
<gene>
    <name evidence="3" type="ORF">HBN54_003222</name>
</gene>
<evidence type="ECO:0000313" key="4">
    <source>
        <dbReference type="Proteomes" id="UP000717634"/>
    </source>
</evidence>
<dbReference type="InterPro" id="IPR026444">
    <property type="entry name" value="Secre_tail"/>
</dbReference>
<protein>
    <submittedName>
        <fullName evidence="3">Cu/Zn superoxide dismutase</fullName>
    </submittedName>
</protein>
<keyword evidence="1" id="KW-0732">Signal</keyword>
<evidence type="ECO:0000256" key="1">
    <source>
        <dbReference type="SAM" id="SignalP"/>
    </source>
</evidence>
<evidence type="ECO:0000313" key="3">
    <source>
        <dbReference type="EMBL" id="NKI90615.1"/>
    </source>
</evidence>
<dbReference type="InterPro" id="IPR010895">
    <property type="entry name" value="CHRD"/>
</dbReference>
<keyword evidence="4" id="KW-1185">Reference proteome</keyword>
<dbReference type="PANTHER" id="PTHR46526">
    <property type="entry name" value="CHORDIN"/>
    <property type="match status" value="1"/>
</dbReference>
<proteinExistence type="predicted"/>
<name>A0ABX1HKJ6_9BACT</name>
<dbReference type="EMBL" id="JAAVTK010000010">
    <property type="protein sequence ID" value="NKI90615.1"/>
    <property type="molecule type" value="Genomic_DNA"/>
</dbReference>
<dbReference type="NCBIfam" id="TIGR04183">
    <property type="entry name" value="Por_Secre_tail"/>
    <property type="match status" value="1"/>
</dbReference>
<dbReference type="PANTHER" id="PTHR46526:SF1">
    <property type="entry name" value="CHORDIN"/>
    <property type="match status" value="1"/>
</dbReference>
<feature type="signal peptide" evidence="1">
    <location>
        <begin position="1"/>
        <end position="23"/>
    </location>
</feature>